<evidence type="ECO:0000313" key="1">
    <source>
        <dbReference type="EMBL" id="TLM89368.1"/>
    </source>
</evidence>
<dbReference type="Proteomes" id="UP000305517">
    <property type="component" value="Unassembled WGS sequence"/>
</dbReference>
<keyword evidence="2" id="KW-1185">Reference proteome</keyword>
<protein>
    <submittedName>
        <fullName evidence="1">Uncharacterized protein</fullName>
    </submittedName>
</protein>
<organism evidence="1 2">
    <name type="scientific">Hymenobacter jeollabukensis</name>
    <dbReference type="NCBI Taxonomy" id="2025313"/>
    <lineage>
        <taxon>Bacteria</taxon>
        <taxon>Pseudomonadati</taxon>
        <taxon>Bacteroidota</taxon>
        <taxon>Cytophagia</taxon>
        <taxon>Cytophagales</taxon>
        <taxon>Hymenobacteraceae</taxon>
        <taxon>Hymenobacter</taxon>
    </lineage>
</organism>
<proteinExistence type="predicted"/>
<gene>
    <name evidence="1" type="ORF">FDY95_20050</name>
</gene>
<name>A0A5R8WKB1_9BACT</name>
<accession>A0A5R8WKB1</accession>
<sequence length="373" mass="42140">MKHRPLQTSIDDELVKVPRYRVVTCPAGVLGVKPAWMPEARPQPSALGRHLIFSHGQADALSRELYTATYGIEPAPQYWVGAPPVGETSPLGAWAAVVYGHGGYSVADVLRNPELRPSTVRRLPTAAWERALWDGEDGFSEELRHFEPALAFTNGFDYDDELTFYVLVTLPATLPPVDFWWEDIELLGRPRRPVLVLKTGRFRASQVAELHQATGDQLLAGGRAALPALAEGFQRELRRFAEHYYHLRRAMVAPGVLVPVLLDLYDTNRNVSSIALDATLRNRVKRRVRAAQQFFATQGSDLGALVRYLMHEDAFDPAHFTRQAAEEVLSQRDAYRNLCRRLSILLVNDQKALDRHLLSQKQDYEDIERVLRT</sequence>
<evidence type="ECO:0000313" key="2">
    <source>
        <dbReference type="Proteomes" id="UP000305517"/>
    </source>
</evidence>
<dbReference type="AlphaFoldDB" id="A0A5R8WKB1"/>
<dbReference type="EMBL" id="VAJM01000013">
    <property type="protein sequence ID" value="TLM89368.1"/>
    <property type="molecule type" value="Genomic_DNA"/>
</dbReference>
<dbReference type="RefSeq" id="WP_138080315.1">
    <property type="nucleotide sequence ID" value="NZ_VAJM01000013.1"/>
</dbReference>
<reference evidence="1 2" key="1">
    <citation type="submission" date="2019-05" db="EMBL/GenBank/DDBJ databases">
        <title>Hymenobacter edaphi sp. nov., isolated from abandoned arsenic-contaminated farmland soil.</title>
        <authorList>
            <person name="Nie L."/>
        </authorList>
    </citation>
    <scope>NUCLEOTIDE SEQUENCE [LARGE SCALE GENOMIC DNA]</scope>
    <source>
        <strain evidence="1 2">1-3-3-8</strain>
    </source>
</reference>
<comment type="caution">
    <text evidence="1">The sequence shown here is derived from an EMBL/GenBank/DDBJ whole genome shotgun (WGS) entry which is preliminary data.</text>
</comment>